<dbReference type="Pfam" id="PF13404">
    <property type="entry name" value="HTH_AsnC-type"/>
    <property type="match status" value="2"/>
</dbReference>
<keyword evidence="1" id="KW-0805">Transcription regulation</keyword>
<keyword evidence="3" id="KW-0804">Transcription</keyword>
<dbReference type="PANTHER" id="PTHR30154">
    <property type="entry name" value="LEUCINE-RESPONSIVE REGULATORY PROTEIN"/>
    <property type="match status" value="1"/>
</dbReference>
<evidence type="ECO:0000256" key="3">
    <source>
        <dbReference type="ARBA" id="ARBA00023163"/>
    </source>
</evidence>
<evidence type="ECO:0000313" key="5">
    <source>
        <dbReference type="EMBL" id="MFC1432442.1"/>
    </source>
</evidence>
<dbReference type="PANTHER" id="PTHR30154:SF34">
    <property type="entry name" value="TRANSCRIPTIONAL REGULATOR AZLB"/>
    <property type="match status" value="1"/>
</dbReference>
<keyword evidence="2" id="KW-0238">DNA-binding</keyword>
<dbReference type="SUPFAM" id="SSF54909">
    <property type="entry name" value="Dimeric alpha+beta barrel"/>
    <property type="match status" value="1"/>
</dbReference>
<dbReference type="InterPro" id="IPR000485">
    <property type="entry name" value="AsnC-type_HTH_dom"/>
</dbReference>
<dbReference type="InterPro" id="IPR036390">
    <property type="entry name" value="WH_DNA-bd_sf"/>
</dbReference>
<evidence type="ECO:0000256" key="1">
    <source>
        <dbReference type="ARBA" id="ARBA00023015"/>
    </source>
</evidence>
<dbReference type="SUPFAM" id="SSF46785">
    <property type="entry name" value="Winged helix' DNA-binding domain"/>
    <property type="match status" value="2"/>
</dbReference>
<dbReference type="Proteomes" id="UP001592530">
    <property type="component" value="Unassembled WGS sequence"/>
</dbReference>
<proteinExistence type="predicted"/>
<dbReference type="PROSITE" id="PS50956">
    <property type="entry name" value="HTH_ASNC_2"/>
    <property type="match status" value="1"/>
</dbReference>
<dbReference type="InterPro" id="IPR019887">
    <property type="entry name" value="Tscrpt_reg_AsnC/Lrp_C"/>
</dbReference>
<accession>A0ABV6X371</accession>
<gene>
    <name evidence="5" type="ORF">ACEZDB_17470</name>
</gene>
<dbReference type="InterPro" id="IPR019888">
    <property type="entry name" value="Tscrpt_reg_AsnC-like"/>
</dbReference>
<dbReference type="SMART" id="SM00344">
    <property type="entry name" value="HTH_ASNC"/>
    <property type="match status" value="2"/>
</dbReference>
<evidence type="ECO:0000313" key="6">
    <source>
        <dbReference type="Proteomes" id="UP001592530"/>
    </source>
</evidence>
<dbReference type="InterPro" id="IPR036388">
    <property type="entry name" value="WH-like_DNA-bd_sf"/>
</dbReference>
<dbReference type="Gene3D" id="1.10.10.10">
    <property type="entry name" value="Winged helix-like DNA-binding domain superfamily/Winged helix DNA-binding domain"/>
    <property type="match status" value="2"/>
</dbReference>
<comment type="caution">
    <text evidence="5">The sequence shown here is derived from an EMBL/GenBank/DDBJ whole genome shotgun (WGS) entry which is preliminary data.</text>
</comment>
<protein>
    <submittedName>
        <fullName evidence="5">Lrp/AsnC family transcriptional regulator</fullName>
    </submittedName>
</protein>
<reference evidence="5 6" key="1">
    <citation type="submission" date="2024-09" db="EMBL/GenBank/DDBJ databases">
        <authorList>
            <person name="Lee S.D."/>
        </authorList>
    </citation>
    <scope>NUCLEOTIDE SEQUENCE [LARGE SCALE GENOMIC DNA]</scope>
    <source>
        <strain evidence="5 6">N1-3</strain>
    </source>
</reference>
<name>A0ABV6X371_9ACTN</name>
<dbReference type="RefSeq" id="WP_380554282.1">
    <property type="nucleotide sequence ID" value="NZ_JBHEZY010000006.1"/>
</dbReference>
<dbReference type="Pfam" id="PF01037">
    <property type="entry name" value="AsnC_trans_reg"/>
    <property type="match status" value="1"/>
</dbReference>
<evidence type="ECO:0000256" key="2">
    <source>
        <dbReference type="ARBA" id="ARBA00023125"/>
    </source>
</evidence>
<dbReference type="Gene3D" id="3.30.70.920">
    <property type="match status" value="1"/>
</dbReference>
<dbReference type="EMBL" id="JBHEZY010000006">
    <property type="protein sequence ID" value="MFC1432442.1"/>
    <property type="molecule type" value="Genomic_DNA"/>
</dbReference>
<organism evidence="5 6">
    <name type="scientific">Streptacidiphilus alkalitolerans</name>
    <dbReference type="NCBI Taxonomy" id="3342712"/>
    <lineage>
        <taxon>Bacteria</taxon>
        <taxon>Bacillati</taxon>
        <taxon>Actinomycetota</taxon>
        <taxon>Actinomycetes</taxon>
        <taxon>Kitasatosporales</taxon>
        <taxon>Streptomycetaceae</taxon>
        <taxon>Streptacidiphilus</taxon>
    </lineage>
</organism>
<evidence type="ECO:0000259" key="4">
    <source>
        <dbReference type="PROSITE" id="PS50956"/>
    </source>
</evidence>
<dbReference type="InterPro" id="IPR011008">
    <property type="entry name" value="Dimeric_a/b-barrel"/>
</dbReference>
<feature type="domain" description="HTH asnC-type" evidence="4">
    <location>
        <begin position="177"/>
        <end position="237"/>
    </location>
</feature>
<sequence>MGFPVSDHVADAIDLRLIAALQCDGRITAERAAEVLGLPARAVTRRWAALLDGGGVRVVASPPLPRPDGVMLLRIRVLRGKVDMVAHALAARPDIPLVDVSAGGDQLIAVLTASPDHRDRLVFRQLPTTSAVTSVEAETVIHVFAVAGDWRLDALTPDERDRLTPRLAAAEGGDREADEVDRAVAAALAGNARMSASAVARAAGHPESTVRRRLTALFEQGQLRTQVLVDPRRLGLGVDANLRMRVPPARLDRTGRLLAAHPAVHGALATTGPGNLNIAVWLRDLDHLYRFITHDLAALDVDLVDTVLVGQALKRPDPAW</sequence>